<sequence length="229" mass="25035">MYRQLTLFLTIAACLVTANEVNETEIIDNIINSTILSEVPTTTLAALEDEANGTTAVESLGVTTDTTPIQSNDTTTTADDELQKETTAPSLLGQLTTAVVNETSSEHSNITTKLIVDEVNTTMAAITTTSPTTCKDVVNPKTGRSDCRRRRDLCKRAGFKEFMQSTCPLTCGYCKVCTDEPTRRGRGFCTQPNIVQMCEHRNLKTRDATRKRCPVKCGVCVEGTILKLE</sequence>
<dbReference type="EMBL" id="WIXE01008444">
    <property type="protein sequence ID" value="KAK5979316.1"/>
    <property type="molecule type" value="Genomic_DNA"/>
</dbReference>
<keyword evidence="7" id="KW-1185">Reference proteome</keyword>
<evidence type="ECO:0000256" key="2">
    <source>
        <dbReference type="ARBA" id="ARBA00023157"/>
    </source>
</evidence>
<keyword evidence="2" id="KW-1015">Disulfide bond</keyword>
<evidence type="ECO:0000313" key="7">
    <source>
        <dbReference type="Proteomes" id="UP001331761"/>
    </source>
</evidence>
<reference evidence="6 7" key="1">
    <citation type="submission" date="2019-10" db="EMBL/GenBank/DDBJ databases">
        <title>Assembly and Annotation for the nematode Trichostrongylus colubriformis.</title>
        <authorList>
            <person name="Martin J."/>
        </authorList>
    </citation>
    <scope>NUCLEOTIDE SEQUENCE [LARGE SCALE GENOMIC DNA]</scope>
    <source>
        <strain evidence="6">G859</strain>
        <tissue evidence="6">Whole worm</tissue>
    </source>
</reference>
<evidence type="ECO:0000256" key="4">
    <source>
        <dbReference type="SAM" id="SignalP"/>
    </source>
</evidence>
<gene>
    <name evidence="6" type="ORF">GCK32_014758</name>
</gene>
<organism evidence="6 7">
    <name type="scientific">Trichostrongylus colubriformis</name>
    <name type="common">Black scour worm</name>
    <dbReference type="NCBI Taxonomy" id="6319"/>
    <lineage>
        <taxon>Eukaryota</taxon>
        <taxon>Metazoa</taxon>
        <taxon>Ecdysozoa</taxon>
        <taxon>Nematoda</taxon>
        <taxon>Chromadorea</taxon>
        <taxon>Rhabditida</taxon>
        <taxon>Rhabditina</taxon>
        <taxon>Rhabditomorpha</taxon>
        <taxon>Strongyloidea</taxon>
        <taxon>Trichostrongylidae</taxon>
        <taxon>Trichostrongylus</taxon>
    </lineage>
</organism>
<evidence type="ECO:0000256" key="1">
    <source>
        <dbReference type="ARBA" id="ARBA00022729"/>
    </source>
</evidence>
<feature type="compositionally biased region" description="Polar residues" evidence="3">
    <location>
        <begin position="57"/>
        <end position="77"/>
    </location>
</feature>
<dbReference type="SMART" id="SM00254">
    <property type="entry name" value="ShKT"/>
    <property type="match status" value="1"/>
</dbReference>
<proteinExistence type="predicted"/>
<dbReference type="Proteomes" id="UP001331761">
    <property type="component" value="Unassembled WGS sequence"/>
</dbReference>
<dbReference type="InterPro" id="IPR003582">
    <property type="entry name" value="ShKT_dom"/>
</dbReference>
<dbReference type="AlphaFoldDB" id="A0AAN8FI92"/>
<feature type="region of interest" description="Disordered" evidence="3">
    <location>
        <begin position="57"/>
        <end position="82"/>
    </location>
</feature>
<feature type="chain" id="PRO_5042893028" evidence="4">
    <location>
        <begin position="19"/>
        <end position="229"/>
    </location>
</feature>
<dbReference type="Gene3D" id="1.10.10.1940">
    <property type="match status" value="1"/>
</dbReference>
<dbReference type="PANTHER" id="PTHR46219">
    <property type="entry name" value="PROTEIN CBG11138"/>
    <property type="match status" value="1"/>
</dbReference>
<evidence type="ECO:0000256" key="3">
    <source>
        <dbReference type="SAM" id="MobiDB-lite"/>
    </source>
</evidence>
<protein>
    <submittedName>
        <fullName evidence="6">ShKT domain-containing protein</fullName>
    </submittedName>
</protein>
<name>A0AAN8FI92_TRICO</name>
<dbReference type="PANTHER" id="PTHR46219:SF15">
    <property type="entry name" value="SHKT DOMAIN-CONTAINING PROTEIN"/>
    <property type="match status" value="1"/>
</dbReference>
<comment type="caution">
    <text evidence="6">The sequence shown here is derived from an EMBL/GenBank/DDBJ whole genome shotgun (WGS) entry which is preliminary data.</text>
</comment>
<dbReference type="Pfam" id="PF01549">
    <property type="entry name" value="ShK"/>
    <property type="match status" value="1"/>
</dbReference>
<evidence type="ECO:0000313" key="6">
    <source>
        <dbReference type="EMBL" id="KAK5979316.1"/>
    </source>
</evidence>
<feature type="domain" description="ShKT" evidence="5">
    <location>
        <begin position="133"/>
        <end position="175"/>
    </location>
</feature>
<evidence type="ECO:0000259" key="5">
    <source>
        <dbReference type="SMART" id="SM00254"/>
    </source>
</evidence>
<accession>A0AAN8FI92</accession>
<dbReference type="FunFam" id="1.10.10.1940:FF:000002">
    <property type="entry name" value="PHAryngeal gland Toxin-related"/>
    <property type="match status" value="1"/>
</dbReference>
<feature type="signal peptide" evidence="4">
    <location>
        <begin position="1"/>
        <end position="18"/>
    </location>
</feature>
<keyword evidence="1 4" id="KW-0732">Signal</keyword>